<name>A0A9N9DGX9_9GLOM</name>
<keyword evidence="2" id="KW-1185">Reference proteome</keyword>
<feature type="non-terminal residue" evidence="1">
    <location>
        <position position="161"/>
    </location>
</feature>
<gene>
    <name evidence="1" type="ORF">POCULU_LOCUS9106</name>
</gene>
<protein>
    <submittedName>
        <fullName evidence="1">3170_t:CDS:1</fullName>
    </submittedName>
</protein>
<organism evidence="1 2">
    <name type="scientific">Paraglomus occultum</name>
    <dbReference type="NCBI Taxonomy" id="144539"/>
    <lineage>
        <taxon>Eukaryota</taxon>
        <taxon>Fungi</taxon>
        <taxon>Fungi incertae sedis</taxon>
        <taxon>Mucoromycota</taxon>
        <taxon>Glomeromycotina</taxon>
        <taxon>Glomeromycetes</taxon>
        <taxon>Paraglomerales</taxon>
        <taxon>Paraglomeraceae</taxon>
        <taxon>Paraglomus</taxon>
    </lineage>
</organism>
<dbReference type="OrthoDB" id="2374624at2759"/>
<sequence>MNIPKRKRMRSDATKLTFTDYEDIMQYRDMNPKPLENLRRKYHVSNSRLYQIWRGQESCRVEWNQPKSNSAFFSEPCIISSPYGSDTHSNTQTTLPPKNLNKKDVIHPKSTKLLIKKEATYDALQSEKHKFGDRTAAELRLFVPAPDNSAKEINHEELMAL</sequence>
<dbReference type="Proteomes" id="UP000789572">
    <property type="component" value="Unassembled WGS sequence"/>
</dbReference>
<evidence type="ECO:0000313" key="1">
    <source>
        <dbReference type="EMBL" id="CAG8635024.1"/>
    </source>
</evidence>
<dbReference type="EMBL" id="CAJVPJ010003105">
    <property type="protein sequence ID" value="CAG8635024.1"/>
    <property type="molecule type" value="Genomic_DNA"/>
</dbReference>
<proteinExistence type="predicted"/>
<accession>A0A9N9DGX9</accession>
<comment type="caution">
    <text evidence="1">The sequence shown here is derived from an EMBL/GenBank/DDBJ whole genome shotgun (WGS) entry which is preliminary data.</text>
</comment>
<reference evidence="1" key="1">
    <citation type="submission" date="2021-06" db="EMBL/GenBank/DDBJ databases">
        <authorList>
            <person name="Kallberg Y."/>
            <person name="Tangrot J."/>
            <person name="Rosling A."/>
        </authorList>
    </citation>
    <scope>NUCLEOTIDE SEQUENCE</scope>
    <source>
        <strain evidence="1">IA702</strain>
    </source>
</reference>
<dbReference type="AlphaFoldDB" id="A0A9N9DGX9"/>
<evidence type="ECO:0000313" key="2">
    <source>
        <dbReference type="Proteomes" id="UP000789572"/>
    </source>
</evidence>